<dbReference type="InterPro" id="IPR003439">
    <property type="entry name" value="ABC_transporter-like_ATP-bd"/>
</dbReference>
<dbReference type="GO" id="GO:0016887">
    <property type="term" value="F:ATP hydrolysis activity"/>
    <property type="evidence" value="ECO:0007669"/>
    <property type="project" value="InterPro"/>
</dbReference>
<reference evidence="5 6" key="1">
    <citation type="submission" date="2020-08" db="EMBL/GenBank/DDBJ databases">
        <title>Bridging the membrane lipid divide: bacteria of the FCB group superphylum have the potential to synthesize archaeal ether lipids.</title>
        <authorList>
            <person name="Villanueva L."/>
            <person name="Von Meijenfeldt F.A.B."/>
            <person name="Westbye A.B."/>
            <person name="Yadav S."/>
            <person name="Hopmans E.C."/>
            <person name="Dutilh B.E."/>
            <person name="Sinninghe Damste J.S."/>
        </authorList>
    </citation>
    <scope>NUCLEOTIDE SEQUENCE [LARGE SCALE GENOMIC DNA]</scope>
    <source>
        <strain evidence="5">NIOZ-UU36</strain>
    </source>
</reference>
<dbReference type="EMBL" id="JACNJN010000090">
    <property type="protein sequence ID" value="MBC8335080.1"/>
    <property type="molecule type" value="Genomic_DNA"/>
</dbReference>
<keyword evidence="3 5" id="KW-0067">ATP-binding</keyword>
<accession>A0A8J6NLA8</accession>
<dbReference type="FunFam" id="3.40.50.300:FF:000032">
    <property type="entry name" value="Export ABC transporter ATP-binding protein"/>
    <property type="match status" value="1"/>
</dbReference>
<keyword evidence="1" id="KW-0813">Transport</keyword>
<protein>
    <submittedName>
        <fullName evidence="5">ABC transporter ATP-binding protein</fullName>
    </submittedName>
</protein>
<dbReference type="InterPro" id="IPR015854">
    <property type="entry name" value="ABC_transpr_LolD-like"/>
</dbReference>
<dbReference type="SMART" id="SM00382">
    <property type="entry name" value="AAA"/>
    <property type="match status" value="1"/>
</dbReference>
<dbReference type="InterPro" id="IPR027417">
    <property type="entry name" value="P-loop_NTPase"/>
</dbReference>
<dbReference type="PANTHER" id="PTHR24220:SF86">
    <property type="entry name" value="ABC TRANSPORTER ABCH.1"/>
    <property type="match status" value="1"/>
</dbReference>
<evidence type="ECO:0000256" key="2">
    <source>
        <dbReference type="ARBA" id="ARBA00022741"/>
    </source>
</evidence>
<dbReference type="GO" id="GO:0098796">
    <property type="term" value="C:membrane protein complex"/>
    <property type="evidence" value="ECO:0007669"/>
    <property type="project" value="UniProtKB-ARBA"/>
</dbReference>
<dbReference type="CDD" id="cd03255">
    <property type="entry name" value="ABC_MJ0796_LolCDE_FtsE"/>
    <property type="match status" value="1"/>
</dbReference>
<dbReference type="PROSITE" id="PS50893">
    <property type="entry name" value="ABC_TRANSPORTER_2"/>
    <property type="match status" value="1"/>
</dbReference>
<evidence type="ECO:0000256" key="1">
    <source>
        <dbReference type="ARBA" id="ARBA00022448"/>
    </source>
</evidence>
<comment type="caution">
    <text evidence="5">The sequence shown here is derived from an EMBL/GenBank/DDBJ whole genome shotgun (WGS) entry which is preliminary data.</text>
</comment>
<name>A0A8J6NLA8_9CHLR</name>
<dbReference type="AlphaFoldDB" id="A0A8J6NLA8"/>
<evidence type="ECO:0000313" key="6">
    <source>
        <dbReference type="Proteomes" id="UP000614469"/>
    </source>
</evidence>
<dbReference type="InterPro" id="IPR003593">
    <property type="entry name" value="AAA+_ATPase"/>
</dbReference>
<evidence type="ECO:0000313" key="5">
    <source>
        <dbReference type="EMBL" id="MBC8335080.1"/>
    </source>
</evidence>
<dbReference type="InterPro" id="IPR017871">
    <property type="entry name" value="ABC_transporter-like_CS"/>
</dbReference>
<dbReference type="Pfam" id="PF00005">
    <property type="entry name" value="ABC_tran"/>
    <property type="match status" value="1"/>
</dbReference>
<sequence length="239" mass="26438">MSVSTQFLPLIELREVVKNYQSEAGVYPALKGINLHVERGEFLGIIGKSGAGKSTLLNMFTGVDQLSSGEVIAHTNGKSISLHEMSENDLALWRGRTMGVIYQSFQLLPMLTLAQNVMMPMDMSGLYHPRKSRERALELLDMVELIDHAHKLPAYISGGQQQRVAIARALANDPPLIVADEPTGSLDSITADTIFQLFERLVQSGRTIVMVTHDIGLMPRFTRHVEIEDGELIGEGRRS</sequence>
<dbReference type="GO" id="GO:0005886">
    <property type="term" value="C:plasma membrane"/>
    <property type="evidence" value="ECO:0007669"/>
    <property type="project" value="TreeGrafter"/>
</dbReference>
<dbReference type="PROSITE" id="PS00211">
    <property type="entry name" value="ABC_TRANSPORTER_1"/>
    <property type="match status" value="1"/>
</dbReference>
<keyword evidence="2" id="KW-0547">Nucleotide-binding</keyword>
<evidence type="ECO:0000256" key="3">
    <source>
        <dbReference type="ARBA" id="ARBA00022840"/>
    </source>
</evidence>
<gene>
    <name evidence="5" type="ORF">H8E29_07445</name>
</gene>
<dbReference type="Proteomes" id="UP000614469">
    <property type="component" value="Unassembled WGS sequence"/>
</dbReference>
<proteinExistence type="predicted"/>
<dbReference type="GO" id="GO:0005524">
    <property type="term" value="F:ATP binding"/>
    <property type="evidence" value="ECO:0007669"/>
    <property type="project" value="UniProtKB-KW"/>
</dbReference>
<feature type="domain" description="ABC transporter" evidence="4">
    <location>
        <begin position="11"/>
        <end position="239"/>
    </location>
</feature>
<dbReference type="InterPro" id="IPR017911">
    <property type="entry name" value="MacB-like_ATP-bd"/>
</dbReference>
<dbReference type="Gene3D" id="3.40.50.300">
    <property type="entry name" value="P-loop containing nucleotide triphosphate hydrolases"/>
    <property type="match status" value="1"/>
</dbReference>
<organism evidence="5 6">
    <name type="scientific">Candidatus Desulfolinea nitratireducens</name>
    <dbReference type="NCBI Taxonomy" id="2841698"/>
    <lineage>
        <taxon>Bacteria</taxon>
        <taxon>Bacillati</taxon>
        <taxon>Chloroflexota</taxon>
        <taxon>Anaerolineae</taxon>
        <taxon>Anaerolineales</taxon>
        <taxon>Anaerolineales incertae sedis</taxon>
        <taxon>Candidatus Desulfolinea</taxon>
    </lineage>
</organism>
<dbReference type="PANTHER" id="PTHR24220">
    <property type="entry name" value="IMPORT ATP-BINDING PROTEIN"/>
    <property type="match status" value="1"/>
</dbReference>
<dbReference type="SUPFAM" id="SSF52540">
    <property type="entry name" value="P-loop containing nucleoside triphosphate hydrolases"/>
    <property type="match status" value="1"/>
</dbReference>
<dbReference type="GO" id="GO:0022857">
    <property type="term" value="F:transmembrane transporter activity"/>
    <property type="evidence" value="ECO:0007669"/>
    <property type="project" value="TreeGrafter"/>
</dbReference>
<evidence type="ECO:0000259" key="4">
    <source>
        <dbReference type="PROSITE" id="PS50893"/>
    </source>
</evidence>